<feature type="domain" description="PRD" evidence="2">
    <location>
        <begin position="67"/>
        <end position="172"/>
    </location>
</feature>
<organism evidence="3 4">
    <name type="scientific">Vibrio cincinnatiensis DSM 19608</name>
    <dbReference type="NCBI Taxonomy" id="1123491"/>
    <lineage>
        <taxon>Bacteria</taxon>
        <taxon>Pseudomonadati</taxon>
        <taxon>Pseudomonadota</taxon>
        <taxon>Gammaproteobacteria</taxon>
        <taxon>Vibrionales</taxon>
        <taxon>Vibrionaceae</taxon>
        <taxon>Vibrio</taxon>
    </lineage>
</organism>
<dbReference type="PROSITE" id="PS51372">
    <property type="entry name" value="PRD_2"/>
    <property type="match status" value="2"/>
</dbReference>
<reference evidence="4" key="1">
    <citation type="submission" date="2017-02" db="EMBL/GenBank/DDBJ databases">
        <authorList>
            <person name="Varghese N."/>
            <person name="Submissions S."/>
        </authorList>
    </citation>
    <scope>NUCLEOTIDE SEQUENCE [LARGE SCALE GENOMIC DNA]</scope>
    <source>
        <strain evidence="4">DSM 19608</strain>
    </source>
</reference>
<evidence type="ECO:0000256" key="1">
    <source>
        <dbReference type="ARBA" id="ARBA00022737"/>
    </source>
</evidence>
<dbReference type="InterPro" id="IPR050661">
    <property type="entry name" value="BglG_antiterminators"/>
</dbReference>
<accession>A0A1T4P0U3</accession>
<dbReference type="SMART" id="SM01061">
    <property type="entry name" value="CAT_RBD"/>
    <property type="match status" value="1"/>
</dbReference>
<evidence type="ECO:0000313" key="3">
    <source>
        <dbReference type="EMBL" id="SJZ85125.1"/>
    </source>
</evidence>
<keyword evidence="4" id="KW-1185">Reference proteome</keyword>
<dbReference type="GeneID" id="70581793"/>
<dbReference type="PANTHER" id="PTHR30185">
    <property type="entry name" value="CRYPTIC BETA-GLUCOSIDE BGL OPERON ANTITERMINATOR"/>
    <property type="match status" value="1"/>
</dbReference>
<dbReference type="Pfam" id="PF00874">
    <property type="entry name" value="PRD"/>
    <property type="match status" value="2"/>
</dbReference>
<dbReference type="EMBL" id="FUXB01000006">
    <property type="protein sequence ID" value="SJZ85125.1"/>
    <property type="molecule type" value="Genomic_DNA"/>
</dbReference>
<proteinExistence type="predicted"/>
<feature type="domain" description="PRD" evidence="2">
    <location>
        <begin position="173"/>
        <end position="282"/>
    </location>
</feature>
<dbReference type="InterPro" id="IPR011608">
    <property type="entry name" value="PRD"/>
</dbReference>
<dbReference type="InterPro" id="IPR036650">
    <property type="entry name" value="CAT_RNA-bd_dom_sf"/>
</dbReference>
<dbReference type="Pfam" id="PF03123">
    <property type="entry name" value="CAT_RBD"/>
    <property type="match status" value="1"/>
</dbReference>
<dbReference type="AlphaFoldDB" id="A0A1T4P0U3"/>
<dbReference type="InterPro" id="IPR004341">
    <property type="entry name" value="CAT_RNA-bd_dom"/>
</dbReference>
<dbReference type="Proteomes" id="UP000190834">
    <property type="component" value="Unassembled WGS sequence"/>
</dbReference>
<name>A0A1T4P0U3_VIBCI</name>
<dbReference type="Gene3D" id="2.30.24.10">
    <property type="entry name" value="CAT RNA-binding domain"/>
    <property type="match status" value="1"/>
</dbReference>
<dbReference type="SUPFAM" id="SSF63520">
    <property type="entry name" value="PTS-regulatory domain, PRD"/>
    <property type="match status" value="2"/>
</dbReference>
<protein>
    <submittedName>
        <fullName evidence="3">Transcriptional antiterminator, BglG family</fullName>
    </submittedName>
</protein>
<dbReference type="RefSeq" id="WP_078925942.1">
    <property type="nucleotide sequence ID" value="NZ_FUXB01000006.1"/>
</dbReference>
<dbReference type="Gene3D" id="1.10.1790.10">
    <property type="entry name" value="PRD domain"/>
    <property type="match status" value="2"/>
</dbReference>
<evidence type="ECO:0000259" key="2">
    <source>
        <dbReference type="PROSITE" id="PS51372"/>
    </source>
</evidence>
<keyword evidence="1" id="KW-0677">Repeat</keyword>
<evidence type="ECO:0000313" key="4">
    <source>
        <dbReference type="Proteomes" id="UP000190834"/>
    </source>
</evidence>
<dbReference type="SUPFAM" id="SSF50151">
    <property type="entry name" value="SacY-like RNA-binding domain"/>
    <property type="match status" value="1"/>
</dbReference>
<gene>
    <name evidence="3" type="ORF">SAMN02745782_01551</name>
</gene>
<sequence length="286" mass="32808">MRVSKVLNNNVLISTDANQREVVVMGRGIGFQMKIGMEIDAKKIEKVFTLTSSDAAIDARYHELLEGIPLELLATIEQILELADSSLTGNLHPSIRVALADHLHFAIQRLQTGQKVKNGMLWEIKQLYPAEYDVGLQALQLIKKASGVQFDEDEAGFITLHLVNAQLHEDMNNTISVTNLIRDIIHMIKYNLGLDLNEDSVEFRRLVTHLKFFVHRLLHQTTISDEDDSLFLSVREKYPTAFFCVEKISQYVNKKFQHSMTSEEMMFLTIHVERVRRATSSKQRER</sequence>
<dbReference type="GO" id="GO:0003723">
    <property type="term" value="F:RNA binding"/>
    <property type="evidence" value="ECO:0007669"/>
    <property type="project" value="InterPro"/>
</dbReference>
<dbReference type="InterPro" id="IPR036634">
    <property type="entry name" value="PRD_sf"/>
</dbReference>
<dbReference type="STRING" id="1123491.SAMN02745782_01551"/>
<dbReference type="NCBIfam" id="NF046042">
    <property type="entry name" value="LicT"/>
    <property type="match status" value="1"/>
</dbReference>
<dbReference type="GO" id="GO:0006355">
    <property type="term" value="P:regulation of DNA-templated transcription"/>
    <property type="evidence" value="ECO:0007669"/>
    <property type="project" value="InterPro"/>
</dbReference>
<dbReference type="PANTHER" id="PTHR30185:SF15">
    <property type="entry name" value="CRYPTIC BETA-GLUCOSIDE BGL OPERON ANTITERMINATOR"/>
    <property type="match status" value="1"/>
</dbReference>
<dbReference type="OrthoDB" id="9813552at2"/>